<keyword evidence="6" id="KW-0378">Hydrolase</keyword>
<evidence type="ECO:0000259" key="4">
    <source>
        <dbReference type="PROSITE" id="PS50235"/>
    </source>
</evidence>
<dbReference type="Gene3D" id="3.10.20.90">
    <property type="entry name" value="Phosphatidylinositol 3-kinase Catalytic Subunit, Chain A, domain 1"/>
    <property type="match status" value="1"/>
</dbReference>
<accession>A0A9Q1APD6</accession>
<proteinExistence type="inferred from homology"/>
<dbReference type="Gene3D" id="3.30.2230.10">
    <property type="entry name" value="DUSP-like"/>
    <property type="match status" value="1"/>
</dbReference>
<dbReference type="PANTHER" id="PTHR21646:SF18">
    <property type="entry name" value="UBIQUITIN CARBOXYL-TERMINAL HYDROLASE 5"/>
    <property type="match status" value="1"/>
</dbReference>
<reference evidence="6" key="2">
    <citation type="journal article" date="2023" name="Int. J. Mol. Sci.">
        <title>De Novo Assembly and Annotation of 11 Diverse Shrub Willow (Salix) Genomes Reveals Novel Gene Organization in Sex-Linked Regions.</title>
        <authorList>
            <person name="Hyden B."/>
            <person name="Feng K."/>
            <person name="Yates T.B."/>
            <person name="Jawdy S."/>
            <person name="Cereghino C."/>
            <person name="Smart L.B."/>
            <person name="Muchero W."/>
        </authorList>
    </citation>
    <scope>NUCLEOTIDE SEQUENCE</scope>
    <source>
        <tissue evidence="6">Shoot tip</tissue>
    </source>
</reference>
<evidence type="ECO:0000259" key="5">
    <source>
        <dbReference type="PROSITE" id="PS51283"/>
    </source>
</evidence>
<dbReference type="PROSITE" id="PS00972">
    <property type="entry name" value="USP_1"/>
    <property type="match status" value="1"/>
</dbReference>
<dbReference type="SUPFAM" id="SSF143791">
    <property type="entry name" value="DUSP-like"/>
    <property type="match status" value="1"/>
</dbReference>
<feature type="domain" description="USP" evidence="4">
    <location>
        <begin position="264"/>
        <end position="314"/>
    </location>
</feature>
<evidence type="ECO:0000313" key="7">
    <source>
        <dbReference type="Proteomes" id="UP001151752"/>
    </source>
</evidence>
<dbReference type="Gene3D" id="3.90.70.10">
    <property type="entry name" value="Cysteine proteinases"/>
    <property type="match status" value="1"/>
</dbReference>
<gene>
    <name evidence="6" type="ORF">OIU74_002651</name>
</gene>
<comment type="similarity">
    <text evidence="1">Belongs to the peptidase C19 family.</text>
</comment>
<dbReference type="EMBL" id="JAPFFM010000001">
    <property type="protein sequence ID" value="KAJ6778905.1"/>
    <property type="molecule type" value="Genomic_DNA"/>
</dbReference>
<dbReference type="GO" id="GO:0016579">
    <property type="term" value="P:protein deubiquitination"/>
    <property type="evidence" value="ECO:0007669"/>
    <property type="project" value="InterPro"/>
</dbReference>
<evidence type="ECO:0000256" key="3">
    <source>
        <dbReference type="SAM" id="MobiDB-lite"/>
    </source>
</evidence>
<dbReference type="Pfam" id="PF00443">
    <property type="entry name" value="UCH"/>
    <property type="match status" value="1"/>
</dbReference>
<reference evidence="6" key="1">
    <citation type="submission" date="2022-11" db="EMBL/GenBank/DDBJ databases">
        <authorList>
            <person name="Hyden B.L."/>
            <person name="Feng K."/>
            <person name="Yates T."/>
            <person name="Jawdy S."/>
            <person name="Smart L.B."/>
            <person name="Muchero W."/>
        </authorList>
    </citation>
    <scope>NUCLEOTIDE SEQUENCE</scope>
    <source>
        <tissue evidence="6">Shoot tip</tissue>
    </source>
</reference>
<dbReference type="PANTHER" id="PTHR21646">
    <property type="entry name" value="UBIQUITIN CARBOXYL-TERMINAL HYDROLASE"/>
    <property type="match status" value="1"/>
</dbReference>
<organism evidence="6 7">
    <name type="scientific">Salix koriyanagi</name>
    <dbReference type="NCBI Taxonomy" id="2511006"/>
    <lineage>
        <taxon>Eukaryota</taxon>
        <taxon>Viridiplantae</taxon>
        <taxon>Streptophyta</taxon>
        <taxon>Embryophyta</taxon>
        <taxon>Tracheophyta</taxon>
        <taxon>Spermatophyta</taxon>
        <taxon>Magnoliopsida</taxon>
        <taxon>eudicotyledons</taxon>
        <taxon>Gunneridae</taxon>
        <taxon>Pentapetalae</taxon>
        <taxon>rosids</taxon>
        <taxon>fabids</taxon>
        <taxon>Malpighiales</taxon>
        <taxon>Salicaceae</taxon>
        <taxon>Saliceae</taxon>
        <taxon>Salix</taxon>
    </lineage>
</organism>
<dbReference type="InterPro" id="IPR038765">
    <property type="entry name" value="Papain-like_cys_pep_sf"/>
</dbReference>
<dbReference type="PROSITE" id="PS51283">
    <property type="entry name" value="DUSP"/>
    <property type="match status" value="1"/>
</dbReference>
<dbReference type="InterPro" id="IPR050185">
    <property type="entry name" value="Ub_carboxyl-term_hydrolase"/>
</dbReference>
<comment type="function">
    <text evidence="2">Recognizes and hydrolyzes the peptide bond at the C-terminal Gly of ubiquitin. Involved in the processing of poly-ubiquitin precursors as well as that of ubiquitinated proteins.</text>
</comment>
<sequence>MTEVRVACNSSSGGAQLTPEEERVLIRDIAITSESKSKEGDSFYLITQRWWQHWIDYVNQDQTYVTNDGSFMLENCDTVSSSKRPAKGRDYVLLPQEVWNQFYSWYGGGPALARKVISSGLSQTEFAVEVYLLHLQLLVMPKGDRCAIRISKKETIGELHKRACEFFDLNLEQVCIWDYYGHHKHALMNDMDKTLDDANLQMDQDILVEVHNNANGGLSASKGASRGCSAEPSQSPNLTSQGRELDNAYGTSTVTTRGSSGGLIGLQNPGNTCFMNSAIQCLVHTAEFAEYFREDYRQEINWQKPTGYGGKFGY</sequence>
<dbReference type="Pfam" id="PF06337">
    <property type="entry name" value="DUSP"/>
    <property type="match status" value="1"/>
</dbReference>
<dbReference type="AlphaFoldDB" id="A0A9Q1APD6"/>
<dbReference type="InterPro" id="IPR028889">
    <property type="entry name" value="USP"/>
</dbReference>
<protein>
    <submittedName>
        <fullName evidence="6">UBIQUITIN CARBOXYL-TERMINAL HYDROLASE 5</fullName>
    </submittedName>
</protein>
<dbReference type="InterPro" id="IPR006615">
    <property type="entry name" value="Pept_C19_DUSP"/>
</dbReference>
<feature type="region of interest" description="Disordered" evidence="3">
    <location>
        <begin position="220"/>
        <end position="244"/>
    </location>
</feature>
<evidence type="ECO:0000256" key="2">
    <source>
        <dbReference type="ARBA" id="ARBA00037450"/>
    </source>
</evidence>
<dbReference type="SMART" id="SM00695">
    <property type="entry name" value="DUSP"/>
    <property type="match status" value="1"/>
</dbReference>
<dbReference type="InterPro" id="IPR057372">
    <property type="entry name" value="Ubiquitin_UBP8/5"/>
</dbReference>
<dbReference type="Pfam" id="PF25242">
    <property type="entry name" value="Ubiquitin_UBP8"/>
    <property type="match status" value="1"/>
</dbReference>
<feature type="domain" description="DUSP" evidence="5">
    <location>
        <begin position="17"/>
        <end position="117"/>
    </location>
</feature>
<dbReference type="SUPFAM" id="SSF54001">
    <property type="entry name" value="Cysteine proteinases"/>
    <property type="match status" value="1"/>
</dbReference>
<dbReference type="Proteomes" id="UP001151752">
    <property type="component" value="Chromosome 16"/>
</dbReference>
<dbReference type="InterPro" id="IPR018200">
    <property type="entry name" value="USP_CS"/>
</dbReference>
<feature type="compositionally biased region" description="Polar residues" evidence="3">
    <location>
        <begin position="231"/>
        <end position="242"/>
    </location>
</feature>
<comment type="caution">
    <text evidence="6">The sequence shown here is derived from an EMBL/GenBank/DDBJ whole genome shotgun (WGS) entry which is preliminary data.</text>
</comment>
<name>A0A9Q1APD6_9ROSI</name>
<keyword evidence="7" id="KW-1185">Reference proteome</keyword>
<dbReference type="PROSITE" id="PS50235">
    <property type="entry name" value="USP_3"/>
    <property type="match status" value="1"/>
</dbReference>
<evidence type="ECO:0000313" key="6">
    <source>
        <dbReference type="EMBL" id="KAJ6778905.1"/>
    </source>
</evidence>
<dbReference type="GO" id="GO:0004843">
    <property type="term" value="F:cysteine-type deubiquitinase activity"/>
    <property type="evidence" value="ECO:0007669"/>
    <property type="project" value="InterPro"/>
</dbReference>
<dbReference type="InterPro" id="IPR001394">
    <property type="entry name" value="Peptidase_C19_UCH"/>
</dbReference>
<evidence type="ECO:0000256" key="1">
    <source>
        <dbReference type="ARBA" id="ARBA00009085"/>
    </source>
</evidence>
<dbReference type="InterPro" id="IPR035927">
    <property type="entry name" value="DUSP-like_sf"/>
</dbReference>